<evidence type="ECO:0000313" key="5">
    <source>
        <dbReference type="EMBL" id="RZC50169.1"/>
    </source>
</evidence>
<dbReference type="Gramene" id="RZC50169">
    <property type="protein sequence ID" value="RZC50169"/>
    <property type="gene ID" value="C5167_018597"/>
</dbReference>
<name>A0A4Y7IRQ1_PAPSO</name>
<organism evidence="5 6">
    <name type="scientific">Papaver somniferum</name>
    <name type="common">Opium poppy</name>
    <dbReference type="NCBI Taxonomy" id="3469"/>
    <lineage>
        <taxon>Eukaryota</taxon>
        <taxon>Viridiplantae</taxon>
        <taxon>Streptophyta</taxon>
        <taxon>Embryophyta</taxon>
        <taxon>Tracheophyta</taxon>
        <taxon>Spermatophyta</taxon>
        <taxon>Magnoliopsida</taxon>
        <taxon>Ranunculales</taxon>
        <taxon>Papaveraceae</taxon>
        <taxon>Papaveroideae</taxon>
        <taxon>Papaver</taxon>
    </lineage>
</organism>
<evidence type="ECO:0000256" key="3">
    <source>
        <dbReference type="RuleBase" id="RU361155"/>
    </source>
</evidence>
<keyword evidence="2 3" id="KW-0808">Transferase</keyword>
<proteinExistence type="inferred from homology"/>
<sequence>MEAVGDENSCDHTKARSVGCLGIGDSTLYQGFWIFAEALENIKDFQQNFNALDTDLLLASHPKSGTVWLKALAFAIVNRTRYPLLSSSNHHPLLTVSPHDLVPFLDLKHVYPASSLLDFTKSGSHDHHYSSCRLMATHIPYTSPPDSVTNSAINCKIVYICRNPQDTFISMWQFFNKMRTLPESNNKSTPSLSKMKKSCPLSLEDAFELFCNGVSDYGPYWDHVLGYWKESLERPCKVLFLKYEDLKKEPEPQLKKLAEFLGYSISVEEESVGVIKEIINLCSFQHLKNLDVNKHGKIWNNSLANKDIFRKGEVGDWKNYLTPVMVERLDRLMEEKLHESGLSY</sequence>
<dbReference type="SUPFAM" id="SSF52540">
    <property type="entry name" value="P-loop containing nucleoside triphosphate hydrolases"/>
    <property type="match status" value="1"/>
</dbReference>
<evidence type="ECO:0000259" key="4">
    <source>
        <dbReference type="Pfam" id="PF00685"/>
    </source>
</evidence>
<reference evidence="5 6" key="1">
    <citation type="journal article" date="2018" name="Science">
        <title>The opium poppy genome and morphinan production.</title>
        <authorList>
            <person name="Guo L."/>
            <person name="Winzer T."/>
            <person name="Yang X."/>
            <person name="Li Y."/>
            <person name="Ning Z."/>
            <person name="He Z."/>
            <person name="Teodor R."/>
            <person name="Lu Y."/>
            <person name="Bowser T.A."/>
            <person name="Graham I.A."/>
            <person name="Ye K."/>
        </authorList>
    </citation>
    <scope>NUCLEOTIDE SEQUENCE [LARGE SCALE GENOMIC DNA]</scope>
    <source>
        <strain evidence="6">cv. HN1</strain>
        <tissue evidence="5">Leaves</tissue>
    </source>
</reference>
<feature type="domain" description="Sulfotransferase" evidence="4">
    <location>
        <begin position="53"/>
        <end position="341"/>
    </location>
</feature>
<protein>
    <recommendedName>
        <fullName evidence="3">Sulfotransferase</fullName>
        <ecNumber evidence="3">2.8.2.-</ecNumber>
    </recommendedName>
</protein>
<evidence type="ECO:0000256" key="2">
    <source>
        <dbReference type="ARBA" id="ARBA00022679"/>
    </source>
</evidence>
<evidence type="ECO:0000256" key="1">
    <source>
        <dbReference type="ARBA" id="ARBA00005771"/>
    </source>
</evidence>
<dbReference type="Proteomes" id="UP000316621">
    <property type="component" value="Chromosome 2"/>
</dbReference>
<dbReference type="AlphaFoldDB" id="A0A4Y7IRQ1"/>
<gene>
    <name evidence="5" type="ORF">C5167_018597</name>
</gene>
<dbReference type="InterPro" id="IPR027417">
    <property type="entry name" value="P-loop_NTPase"/>
</dbReference>
<accession>A0A4Y7IRQ1</accession>
<dbReference type="Pfam" id="PF00685">
    <property type="entry name" value="Sulfotransfer_1"/>
    <property type="match status" value="1"/>
</dbReference>
<dbReference type="InterPro" id="IPR000863">
    <property type="entry name" value="Sulfotransferase_dom"/>
</dbReference>
<dbReference type="PANTHER" id="PTHR11783">
    <property type="entry name" value="SULFOTRANSFERASE SULT"/>
    <property type="match status" value="1"/>
</dbReference>
<dbReference type="Gene3D" id="3.40.50.300">
    <property type="entry name" value="P-loop containing nucleotide triphosphate hydrolases"/>
    <property type="match status" value="1"/>
</dbReference>
<dbReference type="OrthoDB" id="205623at2759"/>
<evidence type="ECO:0000313" key="6">
    <source>
        <dbReference type="Proteomes" id="UP000316621"/>
    </source>
</evidence>
<keyword evidence="6" id="KW-1185">Reference proteome</keyword>
<dbReference type="EMBL" id="CM010716">
    <property type="protein sequence ID" value="RZC50169.1"/>
    <property type="molecule type" value="Genomic_DNA"/>
</dbReference>
<dbReference type="EC" id="2.8.2.-" evidence="3"/>
<dbReference type="GO" id="GO:0008146">
    <property type="term" value="F:sulfotransferase activity"/>
    <property type="evidence" value="ECO:0007669"/>
    <property type="project" value="InterPro"/>
</dbReference>
<dbReference type="OMA" id="WCPSILI"/>
<comment type="similarity">
    <text evidence="1 3">Belongs to the sulfotransferase 1 family.</text>
</comment>